<comment type="caution">
    <text evidence="2">The sequence shown here is derived from an EMBL/GenBank/DDBJ whole genome shotgun (WGS) entry which is preliminary data.</text>
</comment>
<evidence type="ECO:0000313" key="3">
    <source>
        <dbReference type="Proteomes" id="UP001342314"/>
    </source>
</evidence>
<evidence type="ECO:0000259" key="1">
    <source>
        <dbReference type="Pfam" id="PF07883"/>
    </source>
</evidence>
<dbReference type="PANTHER" id="PTHR36156:SF2">
    <property type="entry name" value="CUPIN TYPE-2 DOMAIN-CONTAINING PROTEIN"/>
    <property type="match status" value="1"/>
</dbReference>
<evidence type="ECO:0000313" key="2">
    <source>
        <dbReference type="EMBL" id="GJN88263.1"/>
    </source>
</evidence>
<dbReference type="Gene3D" id="2.60.120.10">
    <property type="entry name" value="Jelly Rolls"/>
    <property type="match status" value="1"/>
</dbReference>
<reference evidence="2 3" key="1">
    <citation type="submission" date="2021-12" db="EMBL/GenBank/DDBJ databases">
        <title>High titer production of polyol ester of fatty acids by Rhodotorula paludigena BS15 towards product separation-free biomass refinery.</title>
        <authorList>
            <person name="Mano J."/>
            <person name="Ono H."/>
            <person name="Tanaka T."/>
            <person name="Naito K."/>
            <person name="Sushida H."/>
            <person name="Ike M."/>
            <person name="Tokuyasu K."/>
            <person name="Kitaoka M."/>
        </authorList>
    </citation>
    <scope>NUCLEOTIDE SEQUENCE [LARGE SCALE GENOMIC DNA]</scope>
    <source>
        <strain evidence="2 3">BS15</strain>
    </source>
</reference>
<gene>
    <name evidence="2" type="ORF">Rhopal_001228-T1</name>
</gene>
<dbReference type="Proteomes" id="UP001342314">
    <property type="component" value="Unassembled WGS sequence"/>
</dbReference>
<protein>
    <recommendedName>
        <fullName evidence="1">Cupin type-2 domain-containing protein</fullName>
    </recommendedName>
</protein>
<sequence>MSNPLPPCRRVVTTHDDEGNAKVWLDEEVKRVSPPGFSDGVSFAVPWVTDASPADCQTVRPSYSACTSLVKLTHLHTQPIDGKTLKIGELTNEAGSVVRYVDMPPKHVSPMHRTISLDYGFVLFGELELSLPDGSKTLVKPGDVVVQRGTDHAWINPSETEWARMVYVLLPSKPIVIDGKELPAKSIHS</sequence>
<name>A0AAV5GD91_9BASI</name>
<dbReference type="InterPro" id="IPR013096">
    <property type="entry name" value="Cupin_2"/>
</dbReference>
<dbReference type="SUPFAM" id="SSF51182">
    <property type="entry name" value="RmlC-like cupins"/>
    <property type="match status" value="1"/>
</dbReference>
<dbReference type="AlphaFoldDB" id="A0AAV5GD91"/>
<dbReference type="InterPro" id="IPR011051">
    <property type="entry name" value="RmlC_Cupin_sf"/>
</dbReference>
<dbReference type="CDD" id="cd02231">
    <property type="entry name" value="cupin_BLL6423-like"/>
    <property type="match status" value="1"/>
</dbReference>
<organism evidence="2 3">
    <name type="scientific">Rhodotorula paludigena</name>
    <dbReference type="NCBI Taxonomy" id="86838"/>
    <lineage>
        <taxon>Eukaryota</taxon>
        <taxon>Fungi</taxon>
        <taxon>Dikarya</taxon>
        <taxon>Basidiomycota</taxon>
        <taxon>Pucciniomycotina</taxon>
        <taxon>Microbotryomycetes</taxon>
        <taxon>Sporidiobolales</taxon>
        <taxon>Sporidiobolaceae</taxon>
        <taxon>Rhodotorula</taxon>
    </lineage>
</organism>
<dbReference type="InterPro" id="IPR047142">
    <property type="entry name" value="OryJ/VirC-like"/>
</dbReference>
<accession>A0AAV5GD91</accession>
<feature type="domain" description="Cupin type-2" evidence="1">
    <location>
        <begin position="100"/>
        <end position="166"/>
    </location>
</feature>
<proteinExistence type="predicted"/>
<keyword evidence="3" id="KW-1185">Reference proteome</keyword>
<dbReference type="EMBL" id="BQKY01000002">
    <property type="protein sequence ID" value="GJN88263.1"/>
    <property type="molecule type" value="Genomic_DNA"/>
</dbReference>
<dbReference type="InterPro" id="IPR014710">
    <property type="entry name" value="RmlC-like_jellyroll"/>
</dbReference>
<dbReference type="PANTHER" id="PTHR36156">
    <property type="entry name" value="SLR2101 PROTEIN"/>
    <property type="match status" value="1"/>
</dbReference>
<dbReference type="Pfam" id="PF07883">
    <property type="entry name" value="Cupin_2"/>
    <property type="match status" value="1"/>
</dbReference>
<dbReference type="Gene3D" id="2.20.70.150">
    <property type="match status" value="1"/>
</dbReference>